<evidence type="ECO:0000313" key="7">
    <source>
        <dbReference type="EMBL" id="GAA2722844.1"/>
    </source>
</evidence>
<evidence type="ECO:0000256" key="5">
    <source>
        <dbReference type="ARBA" id="ARBA00023136"/>
    </source>
</evidence>
<dbReference type="Proteomes" id="UP001501842">
    <property type="component" value="Unassembled WGS sequence"/>
</dbReference>
<proteinExistence type="inferred from homology"/>
<dbReference type="EMBL" id="BAAATZ010000006">
    <property type="protein sequence ID" value="GAA2722844.1"/>
    <property type="molecule type" value="Genomic_DNA"/>
</dbReference>
<dbReference type="PANTHER" id="PTHR10057:SF0">
    <property type="entry name" value="TRANSLOCATOR PROTEIN"/>
    <property type="match status" value="1"/>
</dbReference>
<keyword evidence="4 6" id="KW-1133">Transmembrane helix</keyword>
<protein>
    <submittedName>
        <fullName evidence="7">Tryptophan-rich sensory protein</fullName>
    </submittedName>
</protein>
<dbReference type="PANTHER" id="PTHR10057">
    <property type="entry name" value="PERIPHERAL-TYPE BENZODIAZEPINE RECEPTOR"/>
    <property type="match status" value="1"/>
</dbReference>
<evidence type="ECO:0000256" key="4">
    <source>
        <dbReference type="ARBA" id="ARBA00022989"/>
    </source>
</evidence>
<feature type="transmembrane region" description="Helical" evidence="6">
    <location>
        <begin position="97"/>
        <end position="116"/>
    </location>
</feature>
<comment type="similarity">
    <text evidence="2">Belongs to the TspO/BZRP family.</text>
</comment>
<dbReference type="InterPro" id="IPR038330">
    <property type="entry name" value="TspO/MBR-related_sf"/>
</dbReference>
<reference evidence="8" key="1">
    <citation type="journal article" date="2019" name="Int. J. Syst. Evol. Microbiol.">
        <title>The Global Catalogue of Microorganisms (GCM) 10K type strain sequencing project: providing services to taxonomists for standard genome sequencing and annotation.</title>
        <authorList>
            <consortium name="The Broad Institute Genomics Platform"/>
            <consortium name="The Broad Institute Genome Sequencing Center for Infectious Disease"/>
            <person name="Wu L."/>
            <person name="Ma J."/>
        </authorList>
    </citation>
    <scope>NUCLEOTIDE SEQUENCE [LARGE SCALE GENOMIC DNA]</scope>
    <source>
        <strain evidence="8">JCM 8201</strain>
    </source>
</reference>
<evidence type="ECO:0000313" key="8">
    <source>
        <dbReference type="Proteomes" id="UP001501842"/>
    </source>
</evidence>
<evidence type="ECO:0000256" key="1">
    <source>
        <dbReference type="ARBA" id="ARBA00004141"/>
    </source>
</evidence>
<dbReference type="CDD" id="cd15904">
    <property type="entry name" value="TSPO_MBR"/>
    <property type="match status" value="1"/>
</dbReference>
<dbReference type="InterPro" id="IPR004307">
    <property type="entry name" value="TspO_MBR"/>
</dbReference>
<sequence>MLTAVAVLATAVVGNLANDTDSAWYRELAKPSWQPPGPTFALVWTPLYVLIAYAGARAIDRARPDARRGVILALAVNLVLNAGWSVVFFVFKSPEAALVEILLLNLANALLVHRAWRADRTAGILLLPYAAWVVFATALTGAIAWSN</sequence>
<name>A0ABP6GFK0_9ACTN</name>
<organism evidence="7 8">
    <name type="scientific">Actinocorallia aurantiaca</name>
    <dbReference type="NCBI Taxonomy" id="46204"/>
    <lineage>
        <taxon>Bacteria</taxon>
        <taxon>Bacillati</taxon>
        <taxon>Actinomycetota</taxon>
        <taxon>Actinomycetes</taxon>
        <taxon>Streptosporangiales</taxon>
        <taxon>Thermomonosporaceae</taxon>
        <taxon>Actinocorallia</taxon>
    </lineage>
</organism>
<feature type="transmembrane region" description="Helical" evidence="6">
    <location>
        <begin position="123"/>
        <end position="145"/>
    </location>
</feature>
<dbReference type="Gene3D" id="1.20.1260.100">
    <property type="entry name" value="TspO/MBR protein"/>
    <property type="match status" value="1"/>
</dbReference>
<keyword evidence="8" id="KW-1185">Reference proteome</keyword>
<feature type="transmembrane region" description="Helical" evidence="6">
    <location>
        <begin position="41"/>
        <end position="59"/>
    </location>
</feature>
<feature type="transmembrane region" description="Helical" evidence="6">
    <location>
        <begin position="71"/>
        <end position="91"/>
    </location>
</feature>
<evidence type="ECO:0000256" key="6">
    <source>
        <dbReference type="SAM" id="Phobius"/>
    </source>
</evidence>
<dbReference type="Pfam" id="PF03073">
    <property type="entry name" value="TspO_MBR"/>
    <property type="match status" value="1"/>
</dbReference>
<accession>A0ABP6GFK0</accession>
<comment type="subcellular location">
    <subcellularLocation>
        <location evidence="1">Membrane</location>
        <topology evidence="1">Multi-pass membrane protein</topology>
    </subcellularLocation>
</comment>
<dbReference type="PIRSF" id="PIRSF005859">
    <property type="entry name" value="PBR"/>
    <property type="match status" value="1"/>
</dbReference>
<gene>
    <name evidence="7" type="ORF">GCM10010439_16560</name>
</gene>
<evidence type="ECO:0000256" key="2">
    <source>
        <dbReference type="ARBA" id="ARBA00007524"/>
    </source>
</evidence>
<keyword evidence="5 6" id="KW-0472">Membrane</keyword>
<comment type="caution">
    <text evidence="7">The sequence shown here is derived from an EMBL/GenBank/DDBJ whole genome shotgun (WGS) entry which is preliminary data.</text>
</comment>
<keyword evidence="3 6" id="KW-0812">Transmembrane</keyword>
<evidence type="ECO:0000256" key="3">
    <source>
        <dbReference type="ARBA" id="ARBA00022692"/>
    </source>
</evidence>